<proteinExistence type="predicted"/>
<dbReference type="Proteomes" id="UP001303408">
    <property type="component" value="Chromosome"/>
</dbReference>
<sequence>MAIVASKATGKSVTIGSFAAGYPTQTTWGTNITAVDAGMPLVNYSSLPTDPLKLWKTQPSLRKVVGFAAREFAMVPWHAYQRVDDNDRVRRSQSPAEQILVKPENLVDGYMLLTALATDAMIFDQFMAVLIDDELVRIPPSMINIKSDAFGRPRQIIIMMPQGLDDLDVTDVPKVVGWGWHPTKAGGVSPMYTLAALLEENLRAVDWRTQQWRAMPKVAGFLKRPAAAHKWQGPQKDSFLESWRAWRTNPGAGTPILEDGMEYESIDSSITPKNAQDIEGRRLTDIEVASAFYIPPELVGAREGTFSNIDAFRQMLFGPTLGPLFVQMQQAFNNGGIVESLDVTPNLYVEPNREAAMEGSFIEQARVLQSAIGGPFMLRAEGRSRFNLPFIPGTDELIVPLNVVEGGQASPTDSGSQNVGGDNADPAAQA</sequence>
<dbReference type="Pfam" id="PF04860">
    <property type="entry name" value="Phage_portal"/>
    <property type="match status" value="1"/>
</dbReference>
<organism evidence="2">
    <name type="scientific">Demequina capsici</name>
    <dbReference type="NCBI Taxonomy" id="3075620"/>
    <lineage>
        <taxon>Bacteria</taxon>
        <taxon>Bacillati</taxon>
        <taxon>Actinomycetota</taxon>
        <taxon>Actinomycetes</taxon>
        <taxon>Micrococcales</taxon>
        <taxon>Demequinaceae</taxon>
        <taxon>Demequina</taxon>
    </lineage>
</organism>
<evidence type="ECO:0000313" key="2">
    <source>
        <dbReference type="EMBL" id="WNM27545.1"/>
    </source>
</evidence>
<dbReference type="RefSeq" id="WP_313543623.1">
    <property type="nucleotide sequence ID" value="NZ_CP134880.1"/>
</dbReference>
<feature type="compositionally biased region" description="Polar residues" evidence="1">
    <location>
        <begin position="409"/>
        <end position="420"/>
    </location>
</feature>
<protein>
    <submittedName>
        <fullName evidence="2">Phage portal protein</fullName>
    </submittedName>
</protein>
<reference evidence="2" key="1">
    <citation type="submission" date="2023-09" db="EMBL/GenBank/DDBJ databases">
        <title>Demequina sp. a novel bacteria isolated from Capsicum annuum.</title>
        <authorList>
            <person name="Humaira Z."/>
            <person name="Lee J."/>
            <person name="Cho D."/>
        </authorList>
    </citation>
    <scope>NUCLEOTIDE SEQUENCE</scope>
    <source>
        <strain evidence="2">PMTSA13</strain>
    </source>
</reference>
<name>A0AA96FFL5_9MICO</name>
<dbReference type="KEGG" id="dcp:RN607_00665"/>
<feature type="region of interest" description="Disordered" evidence="1">
    <location>
        <begin position="406"/>
        <end position="430"/>
    </location>
</feature>
<dbReference type="InterPro" id="IPR006944">
    <property type="entry name" value="Phage/GTA_portal"/>
</dbReference>
<accession>A0AA96FFL5</accession>
<dbReference type="AlphaFoldDB" id="A0AA96FFL5"/>
<dbReference type="EMBL" id="CP134880">
    <property type="protein sequence ID" value="WNM27545.1"/>
    <property type="molecule type" value="Genomic_DNA"/>
</dbReference>
<gene>
    <name evidence="2" type="ORF">RN607_00665</name>
</gene>
<evidence type="ECO:0000256" key="1">
    <source>
        <dbReference type="SAM" id="MobiDB-lite"/>
    </source>
</evidence>